<dbReference type="InterPro" id="IPR033433">
    <property type="entry name" value="GtaA_N"/>
</dbReference>
<dbReference type="SUPFAM" id="SSF49785">
    <property type="entry name" value="Galactose-binding domain-like"/>
    <property type="match status" value="1"/>
</dbReference>
<keyword evidence="6" id="KW-1185">Reference proteome</keyword>
<organism evidence="5 6">
    <name type="scientific">Echinicola rosea</name>
    <dbReference type="NCBI Taxonomy" id="1807691"/>
    <lineage>
        <taxon>Bacteria</taxon>
        <taxon>Pseudomonadati</taxon>
        <taxon>Bacteroidota</taxon>
        <taxon>Cytophagia</taxon>
        <taxon>Cytophagales</taxon>
        <taxon>Cyclobacteriaceae</taxon>
        <taxon>Echinicola</taxon>
    </lineage>
</organism>
<dbReference type="InterPro" id="IPR012341">
    <property type="entry name" value="6hp_glycosidase-like_sf"/>
</dbReference>
<dbReference type="Gene3D" id="1.50.10.10">
    <property type="match status" value="1"/>
</dbReference>
<dbReference type="InterPro" id="IPR008928">
    <property type="entry name" value="6-hairpin_glycosidase_sf"/>
</dbReference>
<feature type="domain" description="Glutaminase A N-terminal" evidence="4">
    <location>
        <begin position="265"/>
        <end position="494"/>
    </location>
</feature>
<dbReference type="RefSeq" id="WP_229683506.1">
    <property type="nucleotide sequence ID" value="NZ_BMIU01000022.1"/>
</dbReference>
<dbReference type="SUPFAM" id="SSF48208">
    <property type="entry name" value="Six-hairpin glycosidases"/>
    <property type="match status" value="1"/>
</dbReference>
<proteinExistence type="predicted"/>
<evidence type="ECO:0000313" key="6">
    <source>
        <dbReference type="Proteomes" id="UP000647339"/>
    </source>
</evidence>
<protein>
    <submittedName>
        <fullName evidence="5">Glutaminase</fullName>
    </submittedName>
</protein>
<comment type="caution">
    <text evidence="5">The sequence shown here is derived from an EMBL/GenBank/DDBJ whole genome shotgun (WGS) entry which is preliminary data.</text>
</comment>
<evidence type="ECO:0000259" key="2">
    <source>
        <dbReference type="Pfam" id="PF16334"/>
    </source>
</evidence>
<dbReference type="PANTHER" id="PTHR31987">
    <property type="entry name" value="GLUTAMINASE A-RELATED"/>
    <property type="match status" value="1"/>
</dbReference>
<accession>A0ABQ1VBI9</accession>
<dbReference type="InterPro" id="IPR052743">
    <property type="entry name" value="Glutaminase_GtaA"/>
</dbReference>
<feature type="signal peptide" evidence="1">
    <location>
        <begin position="1"/>
        <end position="26"/>
    </location>
</feature>
<evidence type="ECO:0000256" key="1">
    <source>
        <dbReference type="SAM" id="SignalP"/>
    </source>
</evidence>
<dbReference type="PROSITE" id="PS51257">
    <property type="entry name" value="PROKAR_LIPOPROTEIN"/>
    <property type="match status" value="1"/>
</dbReference>
<feature type="domain" description="Glutaminase A central" evidence="3">
    <location>
        <begin position="500"/>
        <end position="835"/>
    </location>
</feature>
<feature type="chain" id="PRO_5045511159" evidence="1">
    <location>
        <begin position="27"/>
        <end position="845"/>
    </location>
</feature>
<evidence type="ECO:0000259" key="3">
    <source>
        <dbReference type="Pfam" id="PF16335"/>
    </source>
</evidence>
<dbReference type="Pfam" id="PF16335">
    <property type="entry name" value="GtaA_6_Hairpin"/>
    <property type="match status" value="1"/>
</dbReference>
<reference evidence="6" key="1">
    <citation type="journal article" date="2019" name="Int. J. Syst. Evol. Microbiol.">
        <title>The Global Catalogue of Microorganisms (GCM) 10K type strain sequencing project: providing services to taxonomists for standard genome sequencing and annotation.</title>
        <authorList>
            <consortium name="The Broad Institute Genomics Platform"/>
            <consortium name="The Broad Institute Genome Sequencing Center for Infectious Disease"/>
            <person name="Wu L."/>
            <person name="Ma J."/>
        </authorList>
    </citation>
    <scope>NUCLEOTIDE SEQUENCE [LARGE SCALE GENOMIC DNA]</scope>
    <source>
        <strain evidence="6">CGMCC 1.15407</strain>
    </source>
</reference>
<keyword evidence="1" id="KW-0732">Signal</keyword>
<dbReference type="InterPro" id="IPR032515">
    <property type="entry name" value="DUF4964"/>
</dbReference>
<dbReference type="EMBL" id="BMIU01000022">
    <property type="protein sequence ID" value="GGF45340.1"/>
    <property type="molecule type" value="Genomic_DNA"/>
</dbReference>
<evidence type="ECO:0000313" key="5">
    <source>
        <dbReference type="EMBL" id="GGF45340.1"/>
    </source>
</evidence>
<dbReference type="Pfam" id="PF17168">
    <property type="entry name" value="DUF5127"/>
    <property type="match status" value="1"/>
</dbReference>
<evidence type="ECO:0000259" key="4">
    <source>
        <dbReference type="Pfam" id="PF17168"/>
    </source>
</evidence>
<dbReference type="InterPro" id="IPR032514">
    <property type="entry name" value="GtaA_central"/>
</dbReference>
<dbReference type="InterPro" id="IPR008979">
    <property type="entry name" value="Galactose-bd-like_sf"/>
</dbReference>
<dbReference type="Pfam" id="PF16334">
    <property type="entry name" value="DUF4964"/>
    <property type="match status" value="1"/>
</dbReference>
<sequence>MTFNMKKWAKLLLAGGMASLVSCQNAAQQHSNGAVAEDMSTLRPPAYPLITVDPYLSVWSMGDALNGDATRHWTGVTNDLQGIIRVDGKSYYFLGQEMTETETVLPLTGLEEPWSYSLEKPSPKWNELGYEEGKQWKTTKGAFTNGDDSPAPNQWNTEDIWVRRPFELEKTDFYDLMLNVHHDDNVKVYLNGVLAYEKEGWVSRPATVAINEKAKAALKKGENLLAIHCQNTTGGAFLDAGLVEVIAPSVDIAQAGQTFSKVNATETHYSFDAGGVALDVTFTAPMLPDNLEVMTRPANYVTFEVAATDSKEHDVQVYFSAAGNLAVNTMNQQVTWERPQIPGLKAMKVGTSTQPVLEKKGDNVRIDWGYLYLTAADQENITSQIDVNTNSVAGFAKNGKLSDKDADQKPIALDDQMITSAFSFDFGKVGEKPKENFLTLAYDDLYSVQFFNQNLKAWWKKYGMSTEEMLQAAQTDYAKLKAESEQFDQQIYQDAFAAAGKEYAEMCALVYRQAVAAHKTVEGPNGELFFFSKENFSNGSIGTVDVTYPSAPLFLIYNPDLLKGMIEPIFYYSESGKWAKPFPAHDVGTYPLANGQTYGEDMPVEEAGNMLLLTAAIAKVEGNADYAQKHWDIMTTWVEYLAKEGFDPANQLCTDDFAGHLAHNANLSVKAIMAIAGYGQLAETLGKSADAEKYTALAKDFAKKWMDKAEDGDHYSLTFDKKGTWSQKYNMVWNKLLGLDIFPEEVAQKEIAYYLTKQEAFGLPLDSRKMYTKSDWVIWTAAMAEDEADEKALIDPMYTYIDQTPNRIPVSDWHQTTNAESVGFRARSVVGGYWMPVLKDQLLKN</sequence>
<name>A0ABQ1VBI9_9BACT</name>
<dbReference type="Proteomes" id="UP000647339">
    <property type="component" value="Unassembled WGS sequence"/>
</dbReference>
<gene>
    <name evidence="5" type="ORF">GCM10011339_37290</name>
</gene>
<dbReference type="Gene3D" id="2.60.120.260">
    <property type="entry name" value="Galactose-binding domain-like"/>
    <property type="match status" value="1"/>
</dbReference>
<feature type="domain" description="DUF4964" evidence="2">
    <location>
        <begin position="18"/>
        <end position="106"/>
    </location>
</feature>
<dbReference type="PANTHER" id="PTHR31987:SF1">
    <property type="entry name" value="GLUTAMINASE A"/>
    <property type="match status" value="1"/>
</dbReference>